<dbReference type="GO" id="GO:0008236">
    <property type="term" value="F:serine-type peptidase activity"/>
    <property type="evidence" value="ECO:0007669"/>
    <property type="project" value="InterPro"/>
</dbReference>
<dbReference type="Gene3D" id="1.10.10.800">
    <property type="match status" value="1"/>
</dbReference>
<dbReference type="InterPro" id="IPR041127">
    <property type="entry name" value="PET_hydrolase/cutinase-like"/>
</dbReference>
<dbReference type="PANTHER" id="PTHR47751:SF1">
    <property type="entry name" value="SUPERFAMILY HYDROLASE, PUTATIVE (AFU_ORTHOLOGUE AFUA_2G16580)-RELATED"/>
    <property type="match status" value="1"/>
</dbReference>
<name>A0A494W1F0_9SPHN</name>
<dbReference type="KEGG" id="sami:SAMIE_1019350"/>
<dbReference type="SUPFAM" id="SSF53474">
    <property type="entry name" value="alpha/beta-Hydrolases"/>
    <property type="match status" value="1"/>
</dbReference>
<reference evidence="2 3" key="1">
    <citation type="submission" date="2018-05" db="EMBL/GenBank/DDBJ databases">
        <title>Complete Genome Sequence of the Nonylphenol-Degrading Bacterium Sphingobium amiense DSM 16289T.</title>
        <authorList>
            <person name="Ootsuka M."/>
            <person name="Nishizawa T."/>
            <person name="Ohta H."/>
        </authorList>
    </citation>
    <scope>NUCLEOTIDE SEQUENCE [LARGE SCALE GENOMIC DNA]</scope>
    <source>
        <strain evidence="2 3">DSM 16289</strain>
    </source>
</reference>
<evidence type="ECO:0000313" key="3">
    <source>
        <dbReference type="Proteomes" id="UP000279959"/>
    </source>
</evidence>
<dbReference type="InterPro" id="IPR051411">
    <property type="entry name" value="Polyketide_trans_af380"/>
</dbReference>
<organism evidence="2 3">
    <name type="scientific">Sphingobium amiense</name>
    <dbReference type="NCBI Taxonomy" id="135719"/>
    <lineage>
        <taxon>Bacteria</taxon>
        <taxon>Pseudomonadati</taxon>
        <taxon>Pseudomonadota</taxon>
        <taxon>Alphaproteobacteria</taxon>
        <taxon>Sphingomonadales</taxon>
        <taxon>Sphingomonadaceae</taxon>
        <taxon>Sphingobium</taxon>
    </lineage>
</organism>
<dbReference type="InterPro" id="IPR029058">
    <property type="entry name" value="AB_hydrolase_fold"/>
</dbReference>
<keyword evidence="2" id="KW-0378">Hydrolase</keyword>
<keyword evidence="3" id="KW-1185">Reference proteome</keyword>
<dbReference type="RefSeq" id="WP_197724632.1">
    <property type="nucleotide sequence ID" value="NZ_AP018664.1"/>
</dbReference>
<dbReference type="Proteomes" id="UP000279959">
    <property type="component" value="Chromosome"/>
</dbReference>
<proteinExistence type="predicted"/>
<dbReference type="GO" id="GO:0006508">
    <property type="term" value="P:proteolysis"/>
    <property type="evidence" value="ECO:0007669"/>
    <property type="project" value="InterPro"/>
</dbReference>
<protein>
    <submittedName>
        <fullName evidence="2">Alpha/beta hydrolase</fullName>
    </submittedName>
</protein>
<accession>A0A494W1F0</accession>
<dbReference type="AlphaFoldDB" id="A0A494W1F0"/>
<dbReference type="EMBL" id="AP018664">
    <property type="protein sequence ID" value="BBD98434.1"/>
    <property type="molecule type" value="Genomic_DNA"/>
</dbReference>
<dbReference type="Gene3D" id="3.40.50.1820">
    <property type="entry name" value="alpha/beta hydrolase"/>
    <property type="match status" value="1"/>
</dbReference>
<evidence type="ECO:0000259" key="1">
    <source>
        <dbReference type="Pfam" id="PF12740"/>
    </source>
</evidence>
<dbReference type="Pfam" id="PF12740">
    <property type="entry name" value="PETase"/>
    <property type="match status" value="1"/>
</dbReference>
<dbReference type="PANTHER" id="PTHR47751">
    <property type="entry name" value="SUPERFAMILY HYDROLASE, PUTATIVE (AFU_ORTHOLOGUE AFUA_2G16580)-RELATED"/>
    <property type="match status" value="1"/>
</dbReference>
<gene>
    <name evidence="2" type="ORF">SAMIE_1019350</name>
</gene>
<sequence>MKPISFKNRAIDMAGNLYVPDGFDAGKTYAALVLATPGSSVKEQIGAIYAEKMAAQGFVALTFDPSYQGESGGEPRDLEDPAARVEDIRCAVDYLVTQPFVDEERLGVLGICAGGGYAVNAALTEHRFKAVGTVVGGNIGRAFRQMSPREEMLKTLEAVGKQRTAEARGGPPRRDPWIPDSLDEAHAAGITDPDLLKAIAFYRESRYTHPNSTNRILFRSFGYLLGFDAFNLVPELLTQPLQVVVGGVRGNTGQYEHGQSLFDLAPTADKDFFVVEGAGHYDMYHIPDYVNQAVGRLAPFYGRHLGVKLR</sequence>
<feature type="domain" description="PET hydrolase/cutinase-like" evidence="1">
    <location>
        <begin position="14"/>
        <end position="145"/>
    </location>
</feature>
<evidence type="ECO:0000313" key="2">
    <source>
        <dbReference type="EMBL" id="BBD98434.1"/>
    </source>
</evidence>